<reference evidence="1 2" key="1">
    <citation type="submission" date="2009-02" db="EMBL/GenBank/DDBJ databases">
        <authorList>
            <person name="Fulton L."/>
            <person name="Clifton S."/>
            <person name="Fulton B."/>
            <person name="Xu J."/>
            <person name="Minx P."/>
            <person name="Pepin K.H."/>
            <person name="Johnson M."/>
            <person name="Bhonagiri V."/>
            <person name="Nash W.E."/>
            <person name="Mardis E.R."/>
            <person name="Wilson R.K."/>
        </authorList>
    </citation>
    <scope>NUCLEOTIDE SEQUENCE [LARGE SCALE GENOMIC DNA]</scope>
    <source>
        <strain evidence="1 2">DSM 16841</strain>
    </source>
</reference>
<comment type="caution">
    <text evidence="1">The sequence shown here is derived from an EMBL/GenBank/DDBJ whole genome shotgun (WGS) entry which is preliminary data.</text>
</comment>
<reference evidence="1 2" key="2">
    <citation type="submission" date="2009-03" db="EMBL/GenBank/DDBJ databases">
        <title>Draft genome sequence of Roseburia inulinivorans (DSM 16841).</title>
        <authorList>
            <person name="Sudarsanam P."/>
            <person name="Ley R."/>
            <person name="Guruge J."/>
            <person name="Turnbaugh P.J."/>
            <person name="Mahowald M."/>
            <person name="Liep D."/>
            <person name="Gordon J."/>
        </authorList>
    </citation>
    <scope>NUCLEOTIDE SEQUENCE [LARGE SCALE GENOMIC DNA]</scope>
    <source>
        <strain evidence="1 2">DSM 16841</strain>
    </source>
</reference>
<accession>C0FXL8</accession>
<sequence length="103" mass="11966">MDEKDASLEQERRECLEQQEAFYNQAYEGFLKAVSTEMFPMCGMDQTTVDYLLAVMSKHFKRYDTASKCISRILSTSSASKKMKDRAFDLKEEIIREIKDSKA</sequence>
<gene>
    <name evidence="1" type="ORF">ROSEINA2194_03506</name>
</gene>
<evidence type="ECO:0000313" key="1">
    <source>
        <dbReference type="EMBL" id="EEG92639.1"/>
    </source>
</evidence>
<proteinExistence type="predicted"/>
<dbReference type="eggNOG" id="COG1655">
    <property type="taxonomic scope" value="Bacteria"/>
</dbReference>
<dbReference type="RefSeq" id="WP_007889432.1">
    <property type="nucleotide sequence ID" value="NZ_ACFY01000147.1"/>
</dbReference>
<evidence type="ECO:0000313" key="2">
    <source>
        <dbReference type="Proteomes" id="UP000003561"/>
    </source>
</evidence>
<dbReference type="Proteomes" id="UP000003561">
    <property type="component" value="Unassembled WGS sequence"/>
</dbReference>
<dbReference type="AlphaFoldDB" id="C0FXL8"/>
<dbReference type="Pfam" id="PF09986">
    <property type="entry name" value="DUF2225"/>
    <property type="match status" value="1"/>
</dbReference>
<protein>
    <submittedName>
        <fullName evidence="1">Uncharacterized protein</fullName>
    </submittedName>
</protein>
<name>C0FXL8_9FIRM</name>
<dbReference type="InterPro" id="IPR018708">
    <property type="entry name" value="DUF2225"/>
</dbReference>
<dbReference type="EMBL" id="ACFY01000147">
    <property type="protein sequence ID" value="EEG92639.1"/>
    <property type="molecule type" value="Genomic_DNA"/>
</dbReference>
<organism evidence="1 2">
    <name type="scientific">Roseburia inulinivorans DSM 16841</name>
    <dbReference type="NCBI Taxonomy" id="622312"/>
    <lineage>
        <taxon>Bacteria</taxon>
        <taxon>Bacillati</taxon>
        <taxon>Bacillota</taxon>
        <taxon>Clostridia</taxon>
        <taxon>Lachnospirales</taxon>
        <taxon>Lachnospiraceae</taxon>
        <taxon>Roseburia</taxon>
    </lineage>
</organism>